<evidence type="ECO:0000256" key="4">
    <source>
        <dbReference type="SAM" id="MobiDB-lite"/>
    </source>
</evidence>
<evidence type="ECO:0000256" key="1">
    <source>
        <dbReference type="ARBA" id="ARBA00022737"/>
    </source>
</evidence>
<keyword evidence="1" id="KW-0677">Repeat</keyword>
<organism evidence="6 7">
    <name type="scientific">Fusarium equiseti</name>
    <name type="common">Fusarium scirpi</name>
    <dbReference type="NCBI Taxonomy" id="61235"/>
    <lineage>
        <taxon>Eukaryota</taxon>
        <taxon>Fungi</taxon>
        <taxon>Dikarya</taxon>
        <taxon>Ascomycota</taxon>
        <taxon>Pezizomycotina</taxon>
        <taxon>Sordariomycetes</taxon>
        <taxon>Hypocreomycetidae</taxon>
        <taxon>Hypocreales</taxon>
        <taxon>Nectriaceae</taxon>
        <taxon>Fusarium</taxon>
        <taxon>Fusarium incarnatum-equiseti species complex</taxon>
    </lineage>
</organism>
<dbReference type="PANTHER" id="PTHR24198:SF165">
    <property type="entry name" value="ANKYRIN REPEAT-CONTAINING PROTEIN-RELATED"/>
    <property type="match status" value="1"/>
</dbReference>
<dbReference type="SMART" id="SM00248">
    <property type="entry name" value="ANK"/>
    <property type="match status" value="4"/>
</dbReference>
<name>A0ABQ8R1M3_FUSEQ</name>
<feature type="region of interest" description="Disordered" evidence="4">
    <location>
        <begin position="420"/>
        <end position="439"/>
    </location>
</feature>
<dbReference type="PROSITE" id="PS50297">
    <property type="entry name" value="ANK_REP_REGION"/>
    <property type="match status" value="2"/>
</dbReference>
<keyword evidence="7" id="KW-1185">Reference proteome</keyword>
<dbReference type="PROSITE" id="PS50088">
    <property type="entry name" value="ANK_REPEAT"/>
    <property type="match status" value="2"/>
</dbReference>
<comment type="caution">
    <text evidence="6">The sequence shown here is derived from an EMBL/GenBank/DDBJ whole genome shotgun (WGS) entry which is preliminary data.</text>
</comment>
<dbReference type="SUPFAM" id="SSF57850">
    <property type="entry name" value="RING/U-box"/>
    <property type="match status" value="1"/>
</dbReference>
<keyword evidence="2 3" id="KW-0040">ANK repeat</keyword>
<sequence>MSLHYEANASKSNLIFKTEEQRDAYRRELELIFSDPPDLATTKDLNLNQHPWTSQYWSPRPELQDRDTTGLPPLAAAVKLGDIEEAQRLINLGEPADIEDPVFGNLAHLAAARSSQQIHEIFPLLKLVIEAGVDPNAPGPEPGRDSLLCFIIRVLLLPVYRHAICRYLVEEVGVDVNVRSQSGTYPIIIATELADRPLVHYLIQRGADVNVSDNQGKRPAHHAVPGASQRCIGPLIKAGVDLLAPDYYGRTPLHFAAMHGHWDFIGTFIDFLPEGSDINVRDDDGWTPLMCACKNTRSDSSKIEILVRVYGADVWPVSYDGQWSALKLANFARMDAGALECLEPPQHQRERTLKDGTKQAWDPEFHEVIPGEHHYYTSCSNCHVLPPRPIYKCADCTHPYMLCFKCVKHSRRMHDPDHTMEEYVEPETSEDSSHDEPDI</sequence>
<dbReference type="Proteomes" id="UP001152024">
    <property type="component" value="Unassembled WGS sequence"/>
</dbReference>
<dbReference type="EMBL" id="JAOQBH010000018">
    <property type="protein sequence ID" value="KAJ4123030.1"/>
    <property type="molecule type" value="Genomic_DNA"/>
</dbReference>
<evidence type="ECO:0000313" key="7">
    <source>
        <dbReference type="Proteomes" id="UP001152024"/>
    </source>
</evidence>
<dbReference type="PROSITE" id="PS00028">
    <property type="entry name" value="ZINC_FINGER_C2H2_1"/>
    <property type="match status" value="1"/>
</dbReference>
<dbReference type="InterPro" id="IPR013087">
    <property type="entry name" value="Znf_C2H2_type"/>
</dbReference>
<accession>A0ABQ8R1M3</accession>
<proteinExistence type="predicted"/>
<dbReference type="SUPFAM" id="SSF48403">
    <property type="entry name" value="Ankyrin repeat"/>
    <property type="match status" value="1"/>
</dbReference>
<evidence type="ECO:0000256" key="2">
    <source>
        <dbReference type="ARBA" id="ARBA00023043"/>
    </source>
</evidence>
<evidence type="ECO:0000259" key="5">
    <source>
        <dbReference type="PROSITE" id="PS00028"/>
    </source>
</evidence>
<dbReference type="PANTHER" id="PTHR24198">
    <property type="entry name" value="ANKYRIN REPEAT AND PROTEIN KINASE DOMAIN-CONTAINING PROTEIN"/>
    <property type="match status" value="1"/>
</dbReference>
<dbReference type="Pfam" id="PF12796">
    <property type="entry name" value="Ank_2"/>
    <property type="match status" value="1"/>
</dbReference>
<gene>
    <name evidence="6" type="ORF">NW768_010022</name>
</gene>
<feature type="domain" description="C2H2-type" evidence="5">
    <location>
        <begin position="393"/>
        <end position="414"/>
    </location>
</feature>
<feature type="repeat" description="ANK" evidence="3">
    <location>
        <begin position="182"/>
        <end position="214"/>
    </location>
</feature>
<reference evidence="6" key="1">
    <citation type="submission" date="2022-09" db="EMBL/GenBank/DDBJ databases">
        <title>Fusarium specimens isolated from Avocado Roots.</title>
        <authorList>
            <person name="Stajich J."/>
            <person name="Roper C."/>
            <person name="Heimlech-Rivalta G."/>
        </authorList>
    </citation>
    <scope>NUCLEOTIDE SEQUENCE</scope>
    <source>
        <strain evidence="6">CF00095</strain>
    </source>
</reference>
<protein>
    <recommendedName>
        <fullName evidence="5">C2H2-type domain-containing protein</fullName>
    </recommendedName>
</protein>
<dbReference type="Gene3D" id="1.25.40.20">
    <property type="entry name" value="Ankyrin repeat-containing domain"/>
    <property type="match status" value="1"/>
</dbReference>
<dbReference type="InterPro" id="IPR002110">
    <property type="entry name" value="Ankyrin_rpt"/>
</dbReference>
<evidence type="ECO:0000256" key="3">
    <source>
        <dbReference type="PROSITE-ProRule" id="PRU00023"/>
    </source>
</evidence>
<dbReference type="InterPro" id="IPR036770">
    <property type="entry name" value="Ankyrin_rpt-contain_sf"/>
</dbReference>
<feature type="repeat" description="ANK" evidence="3">
    <location>
        <begin position="248"/>
        <end position="283"/>
    </location>
</feature>
<evidence type="ECO:0000313" key="6">
    <source>
        <dbReference type="EMBL" id="KAJ4123030.1"/>
    </source>
</evidence>